<keyword evidence="3 6" id="KW-0375">Hydrogen ion transport</keyword>
<evidence type="ECO:0000256" key="4">
    <source>
        <dbReference type="ARBA" id="ARBA00023065"/>
    </source>
</evidence>
<organism evidence="7 8">
    <name type="scientific">Tilletiaria anomala (strain ATCC 24038 / CBS 436.72 / UBC 951)</name>
    <dbReference type="NCBI Taxonomy" id="1037660"/>
    <lineage>
        <taxon>Eukaryota</taxon>
        <taxon>Fungi</taxon>
        <taxon>Dikarya</taxon>
        <taxon>Basidiomycota</taxon>
        <taxon>Ustilaginomycotina</taxon>
        <taxon>Exobasidiomycetes</taxon>
        <taxon>Georgefischeriales</taxon>
        <taxon>Tilletiariaceae</taxon>
        <taxon>Tilletiaria</taxon>
    </lineage>
</organism>
<evidence type="ECO:0000256" key="1">
    <source>
        <dbReference type="ARBA" id="ARBA00006138"/>
    </source>
</evidence>
<accession>A0A066WNR1</accession>
<comment type="function">
    <text evidence="6">Subunit of the V1 complex of vacuolar(H+)-ATPase (V-ATPase), a multisubunit enzyme composed of a peripheral complex (V1) that hydrolyzes ATP and a membrane integral complex (V0) that translocates protons. V-ATPase is responsible for acidifying and maintaining the pH of intracellular compartments and in some cell types, is targeted to the plasma membrane, where it is responsible for acidifying the extracellular environment. Subunit C is necessary for the assembly of the catalytic sector of the enzyme and is likely to have a specific function in its catalytic activity.</text>
</comment>
<keyword evidence="8" id="KW-1185">Reference proteome</keyword>
<evidence type="ECO:0000313" key="7">
    <source>
        <dbReference type="EMBL" id="KDN52250.1"/>
    </source>
</evidence>
<dbReference type="CDD" id="cd14785">
    <property type="entry name" value="V-ATPase_C"/>
    <property type="match status" value="1"/>
</dbReference>
<evidence type="ECO:0000256" key="5">
    <source>
        <dbReference type="ARBA" id="ARBA00053565"/>
    </source>
</evidence>
<dbReference type="Gene3D" id="3.30.70.1180">
    <property type="entry name" value="Vacuolar atp synthase subunit c, domain 1"/>
    <property type="match status" value="1"/>
</dbReference>
<dbReference type="AlphaFoldDB" id="A0A066WNR1"/>
<dbReference type="InterPro" id="IPR036132">
    <property type="entry name" value="Vac_ATP_synth_c_sf"/>
</dbReference>
<comment type="function">
    <text evidence="5">Subunit of the V1 complex of vacuolar(H+)-ATPase (V-ATPase), a multisubunit enzyme composed of a peripheral complex (V1) that hydrolyzes ATP and a membrane integral complex (V0) that translocates protons. V-ATPase is responsible for acidifying and maintaining the pH of intracellular compartments. Subunit C is necessary for the assembly of the catalytic sector of the enzyme and is likely to have a specific function in its catalytic activity. Reversibly leaves the enzyme after glucose depletion, causing the catalytic subcomplex V1 to detach from the V0 section.</text>
</comment>
<dbReference type="GO" id="GO:0046961">
    <property type="term" value="F:proton-transporting ATPase activity, rotational mechanism"/>
    <property type="evidence" value="ECO:0007669"/>
    <property type="project" value="InterPro"/>
</dbReference>
<comment type="subunit">
    <text evidence="6">V-ATPase is a heteromultimeric enzyme composed of a peripheral catalytic V1 complex (components A to H) attached to an integral membrane V0 proton pore complex.</text>
</comment>
<dbReference type="Proteomes" id="UP000027361">
    <property type="component" value="Unassembled WGS sequence"/>
</dbReference>
<dbReference type="FunFam" id="3.30.70.100:FF:000002">
    <property type="entry name" value="V-type proton ATPase subunit C"/>
    <property type="match status" value="1"/>
</dbReference>
<dbReference type="FunCoup" id="A0A066WNR1">
    <property type="interactions" value="97"/>
</dbReference>
<name>A0A066WNR1_TILAU</name>
<dbReference type="GO" id="GO:0000221">
    <property type="term" value="C:vacuolar proton-transporting V-type ATPase, V1 domain"/>
    <property type="evidence" value="ECO:0007669"/>
    <property type="project" value="TreeGrafter"/>
</dbReference>
<dbReference type="InParanoid" id="A0A066WNR1"/>
<proteinExistence type="inferred from homology"/>
<dbReference type="OrthoDB" id="6605928at2759"/>
<keyword evidence="2 6" id="KW-0813">Transport</keyword>
<reference evidence="7 8" key="1">
    <citation type="submission" date="2014-05" db="EMBL/GenBank/DDBJ databases">
        <title>Draft genome sequence of a rare smut relative, Tilletiaria anomala UBC 951.</title>
        <authorList>
            <consortium name="DOE Joint Genome Institute"/>
            <person name="Toome M."/>
            <person name="Kuo A."/>
            <person name="Henrissat B."/>
            <person name="Lipzen A."/>
            <person name="Tritt A."/>
            <person name="Yoshinaga Y."/>
            <person name="Zane M."/>
            <person name="Barry K."/>
            <person name="Grigoriev I.V."/>
            <person name="Spatafora J.W."/>
            <person name="Aimea M.C."/>
        </authorList>
    </citation>
    <scope>NUCLEOTIDE SEQUENCE [LARGE SCALE GENOMIC DNA]</scope>
    <source>
        <strain evidence="7 8">UBC 951</strain>
    </source>
</reference>
<dbReference type="STRING" id="1037660.A0A066WNR1"/>
<dbReference type="HOGENOM" id="CLU_017554_0_0_1"/>
<evidence type="ECO:0000313" key="8">
    <source>
        <dbReference type="Proteomes" id="UP000027361"/>
    </source>
</evidence>
<dbReference type="PANTHER" id="PTHR10137">
    <property type="entry name" value="V-TYPE PROTON ATPASE SUBUNIT C"/>
    <property type="match status" value="1"/>
</dbReference>
<gene>
    <name evidence="7" type="ORF">K437DRAFT_254441</name>
</gene>
<dbReference type="InterPro" id="IPR004907">
    <property type="entry name" value="ATPase_V1-cplx_csu"/>
</dbReference>
<comment type="caution">
    <text evidence="7">The sequence shown here is derived from an EMBL/GenBank/DDBJ whole genome shotgun (WGS) entry which is preliminary data.</text>
</comment>
<evidence type="ECO:0000256" key="6">
    <source>
        <dbReference type="RuleBase" id="RU364010"/>
    </source>
</evidence>
<evidence type="ECO:0000256" key="2">
    <source>
        <dbReference type="ARBA" id="ARBA00022448"/>
    </source>
</evidence>
<dbReference type="PANTHER" id="PTHR10137:SF0">
    <property type="entry name" value="V-TYPE PROTON ATPASE SUBUNIT C"/>
    <property type="match status" value="1"/>
</dbReference>
<keyword evidence="4 6" id="KW-0406">Ion transport</keyword>
<protein>
    <recommendedName>
        <fullName evidence="6">V-type proton ATPase subunit C</fullName>
    </recommendedName>
</protein>
<evidence type="ECO:0000256" key="3">
    <source>
        <dbReference type="ARBA" id="ARBA00022781"/>
    </source>
</evidence>
<dbReference type="Gene3D" id="1.20.1460.10">
    <property type="entry name" value="subunit c (vma5p) of the yeast v-atpase, domain 2"/>
    <property type="match status" value="1"/>
</dbReference>
<dbReference type="Gene3D" id="3.30.70.100">
    <property type="match status" value="1"/>
</dbReference>
<dbReference type="Pfam" id="PF03223">
    <property type="entry name" value="V-ATPase_C"/>
    <property type="match status" value="1"/>
</dbReference>
<dbReference type="EMBL" id="JMSN01000012">
    <property type="protein sequence ID" value="KDN52250.1"/>
    <property type="molecule type" value="Genomic_DNA"/>
</dbReference>
<comment type="similarity">
    <text evidence="1 6">Belongs to the V-ATPase C subunit family.</text>
</comment>
<dbReference type="SUPFAM" id="SSF118203">
    <property type="entry name" value="Vacuolar ATP synthase subunit C"/>
    <property type="match status" value="1"/>
</dbReference>
<dbReference type="GeneID" id="25263865"/>
<sequence length="446" mass="50314">MQIASGQFDPGLGTEYCTTSKAFERRPSDCVGSSVVNFKMPAESAYWLVAVPLENHDPHIQFSSLATALGVGSSGSAFQSPSSSALCSSIGQVALPPFKTGTLASLIALSEELPKHDTLFTSITNKVVDSLRALLNNDEEQLRQHVLVNEASVGQYVLGNWSWNAGKYRVGERALSDVVDSLVKEMNSIDNVMKQKLNAYNMAKSQLQALQRKKKGNLSVRSLADVVSRSDFADPASEYLETLLVAVPKNNIKDWLSRYERLTQMVVPRSSKEIARDEEFALFNVTLFKKVKEEYLQKCRENKFVVREFIWDDQLVQRHKQELEEAGTSEKELWTELLHLSRTNFSEAYQTLMHLKVVRAFVESVLRYGLPADYFAVAMKPNRKRTKQLLQELSKQYGHFLTERKGLNYGSGRNAGPHVETPGEYAQLLEEEWTPFVLMEAMQIDI</sequence>
<dbReference type="OMA" id="KSSYIQW"/>
<dbReference type="RefSeq" id="XP_013245097.1">
    <property type="nucleotide sequence ID" value="XM_013389643.1"/>
</dbReference>